<gene>
    <name evidence="1" type="ORF">SDC9_136620</name>
</gene>
<protein>
    <submittedName>
        <fullName evidence="1">Uncharacterized protein</fullName>
    </submittedName>
</protein>
<dbReference type="EMBL" id="VSSQ01036925">
    <property type="protein sequence ID" value="MPM89511.1"/>
    <property type="molecule type" value="Genomic_DNA"/>
</dbReference>
<comment type="caution">
    <text evidence="1">The sequence shown here is derived from an EMBL/GenBank/DDBJ whole genome shotgun (WGS) entry which is preliminary data.</text>
</comment>
<name>A0A645DJT2_9ZZZZ</name>
<organism evidence="1">
    <name type="scientific">bioreactor metagenome</name>
    <dbReference type="NCBI Taxonomy" id="1076179"/>
    <lineage>
        <taxon>unclassified sequences</taxon>
        <taxon>metagenomes</taxon>
        <taxon>ecological metagenomes</taxon>
    </lineage>
</organism>
<dbReference type="AntiFam" id="ANF00077">
    <property type="entry name" value="Shadow ORF (opposite AtoC)"/>
</dbReference>
<dbReference type="AlphaFoldDB" id="A0A645DJT2"/>
<proteinExistence type="predicted"/>
<reference evidence="1" key="1">
    <citation type="submission" date="2019-08" db="EMBL/GenBank/DDBJ databases">
        <authorList>
            <person name="Kucharzyk K."/>
            <person name="Murdoch R.W."/>
            <person name="Higgins S."/>
            <person name="Loffler F."/>
        </authorList>
    </citation>
    <scope>NUCLEOTIDE SEQUENCE</scope>
</reference>
<evidence type="ECO:0000313" key="1">
    <source>
        <dbReference type="EMBL" id="MPM89511.1"/>
    </source>
</evidence>
<accession>A0A645DJT2</accession>
<sequence length="149" mass="16827">MQLQRHGRNFVQKEHAAVCHFHLTALAVISTGKSAFFMPKQFRFQHGILDGGTVDSHVRIRLTRADGVNILRQHIFTCARFTNDQHIGLFEGGFGCQIHSFFHNSGGTHHKFSVAHLFAAQVFQFTLHGHIICSPFDGFFQLAKIDRLG</sequence>